<dbReference type="AlphaFoldDB" id="S9QFN9"/>
<proteinExistence type="predicted"/>
<dbReference type="InterPro" id="IPR011754">
    <property type="entry name" value="Mxa_paralog_2268"/>
</dbReference>
<comment type="caution">
    <text evidence="3">The sequence shown here is derived from an EMBL/GenBank/DDBJ whole genome shotgun (WGS) entry which is preliminary data.</text>
</comment>
<evidence type="ECO:0000313" key="4">
    <source>
        <dbReference type="Proteomes" id="UP000011682"/>
    </source>
</evidence>
<feature type="signal peptide" evidence="2">
    <location>
        <begin position="1"/>
        <end position="22"/>
    </location>
</feature>
<keyword evidence="1" id="KW-0175">Coiled coil</keyword>
<dbReference type="Proteomes" id="UP000011682">
    <property type="component" value="Unassembled WGS sequence"/>
</dbReference>
<evidence type="ECO:0008006" key="5">
    <source>
        <dbReference type="Google" id="ProtNLM"/>
    </source>
</evidence>
<sequence>MFASSPAALLALVLLAGAGATAEPLLPDCEASPSRVELPAEPTGKVEEVCISPELPITFRFDSPLVPGSLELQARERFEDVAPGTRSFTLHPPAALQAGERFKVVVRFADGAAPTSATFILVGHSALGTRQVNVFRHKRTVEDYQKETQEERKKSQQLGQELERLRTEMGPGGLAGLIASGLMTVDDTGVKAKHIRRDVTQPASNALVLRRVFSYRVTTRQENLLRVAVAMQLVNQGTQPWALQGAALVGKDQEPKPMKVSWQPSPVLPGAEETEVVVVEWELTAREAQGPFTLRLWDQSGKRLITLGNVTFP</sequence>
<dbReference type="EMBL" id="ANAH02000014">
    <property type="protein sequence ID" value="EPX60104.1"/>
    <property type="molecule type" value="Genomic_DNA"/>
</dbReference>
<organism evidence="3 4">
    <name type="scientific">Cystobacter fuscus (strain ATCC 25194 / DSM 2262 / NBRC 100088 / M29)</name>
    <dbReference type="NCBI Taxonomy" id="1242864"/>
    <lineage>
        <taxon>Bacteria</taxon>
        <taxon>Pseudomonadati</taxon>
        <taxon>Myxococcota</taxon>
        <taxon>Myxococcia</taxon>
        <taxon>Myxococcales</taxon>
        <taxon>Cystobacterineae</taxon>
        <taxon>Archangiaceae</taxon>
        <taxon>Cystobacter</taxon>
    </lineage>
</organism>
<dbReference type="NCBIfam" id="TIGR02268">
    <property type="entry name" value="Myxococcus xanthus paralogous family TIGR02268"/>
    <property type="match status" value="1"/>
</dbReference>
<evidence type="ECO:0000256" key="2">
    <source>
        <dbReference type="SAM" id="SignalP"/>
    </source>
</evidence>
<accession>S9QFN9</accession>
<evidence type="ECO:0000313" key="3">
    <source>
        <dbReference type="EMBL" id="EPX60104.1"/>
    </source>
</evidence>
<feature type="coiled-coil region" evidence="1">
    <location>
        <begin position="141"/>
        <end position="168"/>
    </location>
</feature>
<gene>
    <name evidence="3" type="ORF">D187_002190</name>
</gene>
<name>S9QFN9_CYSF2</name>
<keyword evidence="2" id="KW-0732">Signal</keyword>
<dbReference type="Pfam" id="PF09544">
    <property type="entry name" value="DUF2381"/>
    <property type="match status" value="1"/>
</dbReference>
<dbReference type="RefSeq" id="WP_002625935.1">
    <property type="nucleotide sequence ID" value="NZ_ANAH02000014.1"/>
</dbReference>
<dbReference type="OrthoDB" id="5522147at2"/>
<reference evidence="3" key="1">
    <citation type="submission" date="2013-05" db="EMBL/GenBank/DDBJ databases">
        <title>Genome assembly of Cystobacter fuscus DSM 2262.</title>
        <authorList>
            <person name="Sharma G."/>
            <person name="Khatri I."/>
            <person name="Kaur C."/>
            <person name="Mayilraj S."/>
            <person name="Subramanian S."/>
        </authorList>
    </citation>
    <scope>NUCLEOTIDE SEQUENCE [LARGE SCALE GENOMIC DNA]</scope>
    <source>
        <strain evidence="3">DSM 2262</strain>
    </source>
</reference>
<protein>
    <recommendedName>
        <fullName evidence="5">DUF2381 family protein</fullName>
    </recommendedName>
</protein>
<keyword evidence="4" id="KW-1185">Reference proteome</keyword>
<evidence type="ECO:0000256" key="1">
    <source>
        <dbReference type="SAM" id="Coils"/>
    </source>
</evidence>
<feature type="chain" id="PRO_5004567925" description="DUF2381 family protein" evidence="2">
    <location>
        <begin position="23"/>
        <end position="313"/>
    </location>
</feature>